<accession>A0ABY6LYF8</accession>
<protein>
    <submittedName>
        <fullName evidence="1">DUF6051 family protein</fullName>
    </submittedName>
</protein>
<evidence type="ECO:0000313" key="2">
    <source>
        <dbReference type="Proteomes" id="UP001163328"/>
    </source>
</evidence>
<keyword evidence="2" id="KW-1185">Reference proteome</keyword>
<dbReference type="RefSeq" id="WP_264433836.1">
    <property type="nucleotide sequence ID" value="NZ_CP081495.1"/>
</dbReference>
<dbReference type="InterPro" id="IPR046114">
    <property type="entry name" value="DUF6051"/>
</dbReference>
<proteinExistence type="predicted"/>
<evidence type="ECO:0000313" key="1">
    <source>
        <dbReference type="EMBL" id="UYW01368.1"/>
    </source>
</evidence>
<gene>
    <name evidence="1" type="ORF">K5I29_13185</name>
</gene>
<dbReference type="InterPro" id="IPR029058">
    <property type="entry name" value="AB_hydrolase_fold"/>
</dbReference>
<reference evidence="1" key="1">
    <citation type="submission" date="2021-08" db="EMBL/GenBank/DDBJ databases">
        <title>Flavobacterium sp. strain CC-SYL302.</title>
        <authorList>
            <person name="Lin S.-Y."/>
            <person name="Lee T.-H."/>
            <person name="Young C.-C."/>
        </authorList>
    </citation>
    <scope>NUCLEOTIDE SEQUENCE</scope>
    <source>
        <strain evidence="1">CC-SYL302</strain>
    </source>
</reference>
<name>A0ABY6LYF8_9FLAO</name>
<dbReference type="SUPFAM" id="SSF53474">
    <property type="entry name" value="alpha/beta-Hydrolases"/>
    <property type="match status" value="1"/>
</dbReference>
<sequence length="409" mass="46984">MLYHEIHSKMKAAFDATTQNAVYPELGVSIHKKTFKSIGAHGILHGSDMLSCAEHQLDFQKFNSNDKVSDHHSLDVPDYFIQENLSYTISLIKPDDVDVVDDLVILFHGLNEKKWDKYLPWAHELATRSKRGVLLYPISFHMDRAPEQWSDRKLMFQIAQIRATDLFENSDSSYVNAAISSRMETQPQRMFWSGLQSYHDIIEIVNSIKAGQFNLIKPEATINLFGYSIGSFLSIILMMSNPNNIFSNSKLFCFCGGMTIDRMFPISKYIMDARAAIAMQKVFAQLLTTNFSSDSRLGHYQNPSMHPEESWFKTMLRYNHFQAEREERFKDLEGRIKALVLEQDEVAPPVESLNTLKGARRSIAIEVEVKDFDFPYTHMVPFPLTTKNGEQVHQAFTQTMQSALTFYNS</sequence>
<organism evidence="1 2">
    <name type="scientific">Flavobacterium agricola</name>
    <dbReference type="NCBI Taxonomy" id="2870839"/>
    <lineage>
        <taxon>Bacteria</taxon>
        <taxon>Pseudomonadati</taxon>
        <taxon>Bacteroidota</taxon>
        <taxon>Flavobacteriia</taxon>
        <taxon>Flavobacteriales</taxon>
        <taxon>Flavobacteriaceae</taxon>
        <taxon>Flavobacterium</taxon>
    </lineage>
</organism>
<dbReference type="Pfam" id="PF19519">
    <property type="entry name" value="DUF6051"/>
    <property type="match status" value="1"/>
</dbReference>
<dbReference type="Proteomes" id="UP001163328">
    <property type="component" value="Chromosome"/>
</dbReference>
<dbReference type="EMBL" id="CP081495">
    <property type="protein sequence ID" value="UYW01368.1"/>
    <property type="molecule type" value="Genomic_DNA"/>
</dbReference>